<protein>
    <submittedName>
        <fullName evidence="4">Barstar family protein</fullName>
    </submittedName>
</protein>
<reference evidence="4 5" key="1">
    <citation type="submission" date="2024-10" db="EMBL/GenBank/DDBJ databases">
        <title>The Natural Products Discovery Center: Release of the First 8490 Sequenced Strains for Exploring Actinobacteria Biosynthetic Diversity.</title>
        <authorList>
            <person name="Kalkreuter E."/>
            <person name="Kautsar S.A."/>
            <person name="Yang D."/>
            <person name="Bader C.D."/>
            <person name="Teijaro C.N."/>
            <person name="Fluegel L."/>
            <person name="Davis C.M."/>
            <person name="Simpson J.R."/>
            <person name="Lauterbach L."/>
            <person name="Steele A.D."/>
            <person name="Gui C."/>
            <person name="Meng S."/>
            <person name="Li G."/>
            <person name="Viehrig K."/>
            <person name="Ye F."/>
            <person name="Su P."/>
            <person name="Kiefer A.F."/>
            <person name="Nichols A."/>
            <person name="Cepeda A.J."/>
            <person name="Yan W."/>
            <person name="Fan B."/>
            <person name="Jiang Y."/>
            <person name="Adhikari A."/>
            <person name="Zheng C.-J."/>
            <person name="Schuster L."/>
            <person name="Cowan T.M."/>
            <person name="Smanski M.J."/>
            <person name="Chevrette M.G."/>
            <person name="De Carvalho L.P.S."/>
            <person name="Shen B."/>
        </authorList>
    </citation>
    <scope>NUCLEOTIDE SEQUENCE [LARGE SCALE GENOMIC DNA]</scope>
    <source>
        <strain evidence="4 5">NPDC048229</strain>
    </source>
</reference>
<evidence type="ECO:0000256" key="1">
    <source>
        <dbReference type="ARBA" id="ARBA00006845"/>
    </source>
</evidence>
<sequence length="122" mass="12862">MELDDAVVLDLRGVTDRAAFLDRCARALPLPGWFGRNWDALADSLADLDEPMAIVVTGWHAYARAAPDDWATAQEVFAAAACTSRPGLAVLLALGGWEDRTSTPSQGSDDPTAAPRAPGVGQ</sequence>
<dbReference type="Pfam" id="PF01337">
    <property type="entry name" value="Barstar"/>
    <property type="match status" value="1"/>
</dbReference>
<keyword evidence="5" id="KW-1185">Reference proteome</keyword>
<dbReference type="SUPFAM" id="SSF52038">
    <property type="entry name" value="Barstar-related"/>
    <property type="match status" value="1"/>
</dbReference>
<evidence type="ECO:0000313" key="5">
    <source>
        <dbReference type="Proteomes" id="UP001604282"/>
    </source>
</evidence>
<comment type="similarity">
    <text evidence="1">Belongs to the barstar family.</text>
</comment>
<evidence type="ECO:0000313" key="4">
    <source>
        <dbReference type="EMBL" id="MFG3193272.1"/>
    </source>
</evidence>
<comment type="caution">
    <text evidence="4">The sequence shown here is derived from an EMBL/GenBank/DDBJ whole genome shotgun (WGS) entry which is preliminary data.</text>
</comment>
<dbReference type="EMBL" id="JBICZW010000028">
    <property type="protein sequence ID" value="MFG3193272.1"/>
    <property type="molecule type" value="Genomic_DNA"/>
</dbReference>
<gene>
    <name evidence="4" type="ORF">ACGFYS_30580</name>
</gene>
<name>A0ABW7C0M3_9ACTN</name>
<organism evidence="4 5">
    <name type="scientific">Streptomyces omiyaensis</name>
    <dbReference type="NCBI Taxonomy" id="68247"/>
    <lineage>
        <taxon>Bacteria</taxon>
        <taxon>Bacillati</taxon>
        <taxon>Actinomycetota</taxon>
        <taxon>Actinomycetes</taxon>
        <taxon>Kitasatosporales</taxon>
        <taxon>Streptomycetaceae</taxon>
        <taxon>Streptomyces</taxon>
    </lineage>
</organism>
<dbReference type="RefSeq" id="WP_392884656.1">
    <property type="nucleotide sequence ID" value="NZ_JBICZW010000028.1"/>
</dbReference>
<dbReference type="InterPro" id="IPR035905">
    <property type="entry name" value="Barstar-like_sf"/>
</dbReference>
<evidence type="ECO:0000256" key="2">
    <source>
        <dbReference type="SAM" id="MobiDB-lite"/>
    </source>
</evidence>
<proteinExistence type="inferred from homology"/>
<dbReference type="Gene3D" id="3.30.370.10">
    <property type="entry name" value="Barstar-like"/>
    <property type="match status" value="1"/>
</dbReference>
<feature type="domain" description="Barstar (barnase inhibitor)" evidence="3">
    <location>
        <begin position="7"/>
        <end position="81"/>
    </location>
</feature>
<dbReference type="InterPro" id="IPR000468">
    <property type="entry name" value="Barstar"/>
</dbReference>
<evidence type="ECO:0000259" key="3">
    <source>
        <dbReference type="Pfam" id="PF01337"/>
    </source>
</evidence>
<accession>A0ABW7C0M3</accession>
<feature type="region of interest" description="Disordered" evidence="2">
    <location>
        <begin position="99"/>
        <end position="122"/>
    </location>
</feature>
<dbReference type="CDD" id="cd05141">
    <property type="entry name" value="Barstar_evA4336-like"/>
    <property type="match status" value="1"/>
</dbReference>
<dbReference type="Proteomes" id="UP001604282">
    <property type="component" value="Unassembled WGS sequence"/>
</dbReference>